<feature type="repeat" description="TPR" evidence="3">
    <location>
        <begin position="233"/>
        <end position="266"/>
    </location>
</feature>
<feature type="repeat" description="TPR" evidence="3">
    <location>
        <begin position="94"/>
        <end position="127"/>
    </location>
</feature>
<sequence length="284" mass="31964">MATLSELVNDFQDKIASIQQALKSPDAKAQSARLEQEIRSLYKEIAVGIKHLNALHDSVKSLIDQYKSAAVSDDESKVMIRSFVETMRTDSLGSSTYVAEGWNQICSGEFEKAIGSLSNAVKLNPNDTRALGLLGWAYSYQGRYDDGLAVCLKVLQLEPNNDAVRNNLGFISFKKGIFGEAIEHLSRVIKSGKDRPAVLYAHYYLGLVYLERQMLDDAMFFFSKATVLGPNLIEAYYHLGQVYYQKKMYGAALKEWQKCLKLSPHNWWAKKAAEQIELLKSDEV</sequence>
<dbReference type="Pfam" id="PF07719">
    <property type="entry name" value="TPR_2"/>
    <property type="match status" value="1"/>
</dbReference>
<dbReference type="InterPro" id="IPR013105">
    <property type="entry name" value="TPR_2"/>
</dbReference>
<feature type="repeat" description="TPR" evidence="3">
    <location>
        <begin position="128"/>
        <end position="161"/>
    </location>
</feature>
<comment type="caution">
    <text evidence="4">The sequence shown here is derived from an EMBL/GenBank/DDBJ whole genome shotgun (WGS) entry which is preliminary data.</text>
</comment>
<dbReference type="InterPro" id="IPR019734">
    <property type="entry name" value="TPR_rpt"/>
</dbReference>
<organism evidence="4 5">
    <name type="scientific">Candidatus Edwardsbacteria bacterium GWF2_54_11</name>
    <dbReference type="NCBI Taxonomy" id="1817851"/>
    <lineage>
        <taxon>Bacteria</taxon>
        <taxon>Candidatus Edwardsiibacteriota</taxon>
    </lineage>
</organism>
<dbReference type="Proteomes" id="UP000177230">
    <property type="component" value="Unassembled WGS sequence"/>
</dbReference>
<keyword evidence="2 3" id="KW-0802">TPR repeat</keyword>
<feature type="repeat" description="TPR" evidence="3">
    <location>
        <begin position="199"/>
        <end position="232"/>
    </location>
</feature>
<accession>A0A1F5R4D4</accession>
<dbReference type="InterPro" id="IPR011990">
    <property type="entry name" value="TPR-like_helical_dom_sf"/>
</dbReference>
<dbReference type="PANTHER" id="PTHR44858:SF1">
    <property type="entry name" value="UDP-N-ACETYLGLUCOSAMINE--PEPTIDE N-ACETYLGLUCOSAMINYLTRANSFERASE SPINDLY-RELATED"/>
    <property type="match status" value="1"/>
</dbReference>
<proteinExistence type="predicted"/>
<dbReference type="AlphaFoldDB" id="A0A1F5R4D4"/>
<evidence type="ECO:0000256" key="3">
    <source>
        <dbReference type="PROSITE-ProRule" id="PRU00339"/>
    </source>
</evidence>
<keyword evidence="1" id="KW-0677">Repeat</keyword>
<gene>
    <name evidence="4" type="ORF">A2024_01250</name>
</gene>
<reference evidence="4 5" key="1">
    <citation type="journal article" date="2016" name="Nat. Commun.">
        <title>Thousands of microbial genomes shed light on interconnected biogeochemical processes in an aquifer system.</title>
        <authorList>
            <person name="Anantharaman K."/>
            <person name="Brown C.T."/>
            <person name="Hug L.A."/>
            <person name="Sharon I."/>
            <person name="Castelle C.J."/>
            <person name="Probst A.J."/>
            <person name="Thomas B.C."/>
            <person name="Singh A."/>
            <person name="Wilkins M.J."/>
            <person name="Karaoz U."/>
            <person name="Brodie E.L."/>
            <person name="Williams K.H."/>
            <person name="Hubbard S.S."/>
            <person name="Banfield J.F."/>
        </authorList>
    </citation>
    <scope>NUCLEOTIDE SEQUENCE [LARGE SCALE GENOMIC DNA]</scope>
</reference>
<protein>
    <submittedName>
        <fullName evidence="4">Uncharacterized protein</fullName>
    </submittedName>
</protein>
<evidence type="ECO:0000313" key="4">
    <source>
        <dbReference type="EMBL" id="OGF08883.1"/>
    </source>
</evidence>
<dbReference type="PROSITE" id="PS50293">
    <property type="entry name" value="TPR_REGION"/>
    <property type="match status" value="1"/>
</dbReference>
<evidence type="ECO:0000256" key="2">
    <source>
        <dbReference type="ARBA" id="ARBA00022803"/>
    </source>
</evidence>
<dbReference type="PROSITE" id="PS50005">
    <property type="entry name" value="TPR"/>
    <property type="match status" value="4"/>
</dbReference>
<dbReference type="EMBL" id="MFFM01000046">
    <property type="protein sequence ID" value="OGF08883.1"/>
    <property type="molecule type" value="Genomic_DNA"/>
</dbReference>
<dbReference type="GO" id="GO:0009279">
    <property type="term" value="C:cell outer membrane"/>
    <property type="evidence" value="ECO:0007669"/>
    <property type="project" value="TreeGrafter"/>
</dbReference>
<dbReference type="Pfam" id="PF13432">
    <property type="entry name" value="TPR_16"/>
    <property type="match status" value="2"/>
</dbReference>
<dbReference type="SUPFAM" id="SSF48452">
    <property type="entry name" value="TPR-like"/>
    <property type="match status" value="1"/>
</dbReference>
<evidence type="ECO:0000313" key="5">
    <source>
        <dbReference type="Proteomes" id="UP000177230"/>
    </source>
</evidence>
<name>A0A1F5R4D4_9BACT</name>
<dbReference type="SMART" id="SM00028">
    <property type="entry name" value="TPR"/>
    <property type="match status" value="5"/>
</dbReference>
<evidence type="ECO:0000256" key="1">
    <source>
        <dbReference type="ARBA" id="ARBA00022737"/>
    </source>
</evidence>
<dbReference type="InterPro" id="IPR050498">
    <property type="entry name" value="Ycf3"/>
</dbReference>
<dbReference type="GO" id="GO:0046813">
    <property type="term" value="P:receptor-mediated virion attachment to host cell"/>
    <property type="evidence" value="ECO:0007669"/>
    <property type="project" value="TreeGrafter"/>
</dbReference>
<dbReference type="Gene3D" id="1.25.40.10">
    <property type="entry name" value="Tetratricopeptide repeat domain"/>
    <property type="match status" value="2"/>
</dbReference>
<dbReference type="PANTHER" id="PTHR44858">
    <property type="entry name" value="TETRATRICOPEPTIDE REPEAT PROTEIN 6"/>
    <property type="match status" value="1"/>
</dbReference>